<dbReference type="Pfam" id="PF01040">
    <property type="entry name" value="UbiA"/>
    <property type="match status" value="1"/>
</dbReference>
<dbReference type="EnsemblBacteria" id="ABY34076">
    <property type="protein sequence ID" value="ABY34076"/>
    <property type="gene ID" value="Caur_0843"/>
</dbReference>
<dbReference type="KEGG" id="cau:Caur_0843"/>
<keyword evidence="3 5" id="KW-1133">Transmembrane helix</keyword>
<sequence length="323" mass="36033">MHVLTGIPAATPSRWLNVLRSEITLYWKFNRYDISATVMPGMLFVLAAWHSQNPDWAALPGLIIWGTIYFWLYCTTFCISNQLAGEVEDRLNKPDRPLPSGLVSRRGAFVRWIIAMVLFAAVGWWLGVLEWTLLWQVTLTLHNFGQFARHYWFKNLSMVFGAIAQLAAAWQMVRPLTPEAWSWLLVPAITLLSHASLQDLRDMEGDRMNRRRTLPIVFGEWPSRVFIAIAFALLAVLTHAALFVPNGLNAGTLLLDGLLAGMCLVIAGRVLLLRNPAADHVSYMLYTLLVLSGTGSGNCGIVKRSRAIALPHRTRSIRGGAGA</sequence>
<reference evidence="7" key="1">
    <citation type="journal article" date="2011" name="BMC Genomics">
        <title>Complete genome sequence of the filamentous anoxygenic phototrophic bacterium Chloroflexus aurantiacus.</title>
        <authorList>
            <person name="Tang K.H."/>
            <person name="Barry K."/>
            <person name="Chertkov O."/>
            <person name="Dalin E."/>
            <person name="Han C.S."/>
            <person name="Hauser L.J."/>
            <person name="Honchak B.M."/>
            <person name="Karbach L.E."/>
            <person name="Land M.L."/>
            <person name="Lapidus A."/>
            <person name="Larimer F.W."/>
            <person name="Mikhailova N."/>
            <person name="Pitluck S."/>
            <person name="Pierson B.K."/>
            <person name="Blankenship R.E."/>
        </authorList>
    </citation>
    <scope>NUCLEOTIDE SEQUENCE [LARGE SCALE GENOMIC DNA]</scope>
    <source>
        <strain evidence="7">ATCC 29366 / DSM 635 / J-10-fl</strain>
    </source>
</reference>
<feature type="transmembrane region" description="Helical" evidence="5">
    <location>
        <begin position="221"/>
        <end position="244"/>
    </location>
</feature>
<dbReference type="InParanoid" id="A9WGY1"/>
<dbReference type="PANTHER" id="PTHR42723:SF1">
    <property type="entry name" value="CHLOROPHYLL SYNTHASE, CHLOROPLASTIC"/>
    <property type="match status" value="1"/>
</dbReference>
<dbReference type="GO" id="GO:0004659">
    <property type="term" value="F:prenyltransferase activity"/>
    <property type="evidence" value="ECO:0000318"/>
    <property type="project" value="GO_Central"/>
</dbReference>
<evidence type="ECO:0000256" key="1">
    <source>
        <dbReference type="ARBA" id="ARBA00004141"/>
    </source>
</evidence>
<evidence type="ECO:0000256" key="4">
    <source>
        <dbReference type="ARBA" id="ARBA00023136"/>
    </source>
</evidence>
<dbReference type="EMBL" id="CP000909">
    <property type="protein sequence ID" value="ABY34076.1"/>
    <property type="molecule type" value="Genomic_DNA"/>
</dbReference>
<proteinExistence type="predicted"/>
<feature type="transmembrane region" description="Helical" evidence="5">
    <location>
        <begin position="250"/>
        <end position="272"/>
    </location>
</feature>
<keyword evidence="4 5" id="KW-0472">Membrane</keyword>
<organism evidence="6 7">
    <name type="scientific">Chloroflexus aurantiacus (strain ATCC 29366 / DSM 635 / J-10-fl)</name>
    <dbReference type="NCBI Taxonomy" id="324602"/>
    <lineage>
        <taxon>Bacteria</taxon>
        <taxon>Bacillati</taxon>
        <taxon>Chloroflexota</taxon>
        <taxon>Chloroflexia</taxon>
        <taxon>Chloroflexales</taxon>
        <taxon>Chloroflexineae</taxon>
        <taxon>Chloroflexaceae</taxon>
        <taxon>Chloroflexus</taxon>
    </lineage>
</organism>
<dbReference type="Gene3D" id="1.10.357.140">
    <property type="entry name" value="UbiA prenyltransferase"/>
    <property type="match status" value="1"/>
</dbReference>
<protein>
    <submittedName>
        <fullName evidence="6">UbiA prenyltransferase</fullName>
    </submittedName>
</protein>
<feature type="transmembrane region" description="Helical" evidence="5">
    <location>
        <begin position="62"/>
        <end position="87"/>
    </location>
</feature>
<dbReference type="CDD" id="cd13965">
    <property type="entry name" value="PT_UbiA_3"/>
    <property type="match status" value="1"/>
</dbReference>
<dbReference type="BioCyc" id="MetaCyc:MONOMER-124245"/>
<name>A9WGY1_CHLAA</name>
<keyword evidence="7" id="KW-1185">Reference proteome</keyword>
<dbReference type="GO" id="GO:0016020">
    <property type="term" value="C:membrane"/>
    <property type="evidence" value="ECO:0007669"/>
    <property type="project" value="UniProtKB-SubCell"/>
</dbReference>
<comment type="subcellular location">
    <subcellularLocation>
        <location evidence="1">Membrane</location>
        <topology evidence="1">Multi-pass membrane protein</topology>
    </subcellularLocation>
</comment>
<feature type="transmembrane region" description="Helical" evidence="5">
    <location>
        <begin position="32"/>
        <end position="50"/>
    </location>
</feature>
<gene>
    <name evidence="6" type="ordered locus">Caur_0843</name>
</gene>
<keyword evidence="2 5" id="KW-0812">Transmembrane</keyword>
<dbReference type="Proteomes" id="UP000002008">
    <property type="component" value="Chromosome"/>
</dbReference>
<dbReference type="PATRIC" id="fig|324602.8.peg.966"/>
<evidence type="ECO:0000256" key="5">
    <source>
        <dbReference type="SAM" id="Phobius"/>
    </source>
</evidence>
<dbReference type="STRING" id="324602.Caur_0843"/>
<evidence type="ECO:0000256" key="3">
    <source>
        <dbReference type="ARBA" id="ARBA00022989"/>
    </source>
</evidence>
<dbReference type="InterPro" id="IPR050475">
    <property type="entry name" value="Prenyltransferase_related"/>
</dbReference>
<evidence type="ECO:0000256" key="2">
    <source>
        <dbReference type="ARBA" id="ARBA00022692"/>
    </source>
</evidence>
<dbReference type="HOGENOM" id="CLU_063928_1_0_0"/>
<evidence type="ECO:0000313" key="7">
    <source>
        <dbReference type="Proteomes" id="UP000002008"/>
    </source>
</evidence>
<dbReference type="PANTHER" id="PTHR42723">
    <property type="entry name" value="CHLOROPHYLL SYNTHASE"/>
    <property type="match status" value="1"/>
</dbReference>
<dbReference type="AlphaFoldDB" id="A9WGY1"/>
<dbReference type="InterPro" id="IPR044878">
    <property type="entry name" value="UbiA_sf"/>
</dbReference>
<dbReference type="InterPro" id="IPR000537">
    <property type="entry name" value="UbiA_prenyltransferase"/>
</dbReference>
<dbReference type="RefSeq" id="WP_012256732.1">
    <property type="nucleotide sequence ID" value="NC_010175.1"/>
</dbReference>
<evidence type="ECO:0000313" key="6">
    <source>
        <dbReference type="EMBL" id="ABY34076.1"/>
    </source>
</evidence>
<dbReference type="eggNOG" id="COG0382">
    <property type="taxonomic scope" value="Bacteria"/>
</dbReference>
<accession>A9WGY1</accession>
<feature type="transmembrane region" description="Helical" evidence="5">
    <location>
        <begin position="108"/>
        <end position="127"/>
    </location>
</feature>